<dbReference type="RefSeq" id="WP_096791957.1">
    <property type="nucleotide sequence ID" value="NZ_CP064868.1"/>
</dbReference>
<evidence type="ECO:0008006" key="4">
    <source>
        <dbReference type="Google" id="ProtNLM"/>
    </source>
</evidence>
<proteinExistence type="predicted"/>
<accession>A0AAW5LRZ8</accession>
<evidence type="ECO:0000313" key="3">
    <source>
        <dbReference type="Proteomes" id="UP001204068"/>
    </source>
</evidence>
<organism evidence="2 3">
    <name type="scientific">Mammaliicoccus sciuri</name>
    <name type="common">Staphylococcus sciuri</name>
    <dbReference type="NCBI Taxonomy" id="1296"/>
    <lineage>
        <taxon>Bacteria</taxon>
        <taxon>Bacillati</taxon>
        <taxon>Bacillota</taxon>
        <taxon>Bacilli</taxon>
        <taxon>Bacillales</taxon>
        <taxon>Staphylococcaceae</taxon>
        <taxon>Mammaliicoccus</taxon>
    </lineage>
</organism>
<feature type="compositionally biased region" description="Basic residues" evidence="1">
    <location>
        <begin position="531"/>
        <end position="549"/>
    </location>
</feature>
<evidence type="ECO:0000256" key="1">
    <source>
        <dbReference type="SAM" id="MobiDB-lite"/>
    </source>
</evidence>
<evidence type="ECO:0000313" key="2">
    <source>
        <dbReference type="EMBL" id="MCQ9304389.1"/>
    </source>
</evidence>
<dbReference type="AlphaFoldDB" id="A0AAW5LRZ8"/>
<feature type="region of interest" description="Disordered" evidence="1">
    <location>
        <begin position="498"/>
        <end position="562"/>
    </location>
</feature>
<name>A0AAW5LRZ8_MAMSC</name>
<gene>
    <name evidence="2" type="ORF">NQ032_12350</name>
</gene>
<sequence length="1085" mass="125997">MKTWKLISILLFIVTMFILNQSITFATEVINNSEDSTVLSNSKGQPIEINEKVDTITVKNIESNDDKSVIASAENNNPTYTKNPRIVDVEIEGKGDKNKSGISYFDNIKLNITGENLTDDNLLTKEGLHWSDKTYVDIITGKEKGIINHSDTFGGQNTPNVPVKAYSMNNGDKGRINFVGTTKSGINLDLLWTVKNSDKEDWKKNSGYNNDNRVKGLAFTGEQFIPNTNGNSVVTLYNEANKLSLFYQIVKHGTYEENPVLVNFISTDIDAAQGVESNLSNLGEVIPEDSNLKVSNNIIYDATPGVEGLNGSIDLPKGGYLGVGFLSNFDYTFYSPAPMRRNDSYNYAIAVRYDIFGSSLQVKMNTKIKQKYRVNYLNLKGEKILASKTYTGYNNKNYKIPFPKIDKYTKLYYKIDNQNKNDQVINLFYQLKPQIIYNFSDENGNKIRDSLKNTYDKGTEINFNPPNIKGYNKPKIFKSIINKDSTYNFVYVKEKNIKKPTKPSNQLNKTNQNREKNKKTKNTKALPIKNKSIKSKSKKTTYTKTKNSKSKNTISMKQKKSTKNIYKPRNISYIRLPKKLKIPQAYQNYQNKNNAIKRIVSYTKFSEQRNYITNFKKIIKEVHHNKPMSHNNLHKYKKKVKIDWFAINTGLKGKEQIEFIRFLNELAEEANKQYKGNFNEINHYIANGLAYHNYKNNTLQNSVNDLWKIDKSKVKYPKANFEIEIIEGKNKVIKSDNLLHHLHMSKDYEIDLPHMGATIGSVEKSVWYKELIKKIASLPLEKYDGISSKDKFFQLNALTGDLLTHIDKKDKTADIDAMIMYYHPEFKDLPLNERIIKYYSTENLNYKREKLKSEILPIIVKKDIDNKSGYLSVVSIATLGGLILGRKYIYEFIKFTPKFFVEKGKNIIERTKKNIKIVKKNIENKVTRKLKKVKSNIKNYIVKKIVKPIKRKLVSIRRKIKQNVMKLSKRIISPIKRIIKRKINNSRTIKYVARKIKSIRRAFNKRIYTPVRKFVSKRIYTSAKKFVSRRIYTPARKFVFRRIYRPVKTIVNRTRRYSRKITSSISKSKKFIRNGFRKLKRLFRR</sequence>
<dbReference type="EMBL" id="JANILD010000006">
    <property type="protein sequence ID" value="MCQ9304389.1"/>
    <property type="molecule type" value="Genomic_DNA"/>
</dbReference>
<dbReference type="Proteomes" id="UP001204068">
    <property type="component" value="Unassembled WGS sequence"/>
</dbReference>
<protein>
    <recommendedName>
        <fullName evidence="4">MucBP domain-containing protein</fullName>
    </recommendedName>
</protein>
<comment type="caution">
    <text evidence="2">The sequence shown here is derived from an EMBL/GenBank/DDBJ whole genome shotgun (WGS) entry which is preliminary data.</text>
</comment>
<reference evidence="2" key="1">
    <citation type="submission" date="2022-07" db="EMBL/GenBank/DDBJ databases">
        <title>Bacterial species isolated from the porcine tonsil microbiota.</title>
        <authorList>
            <person name="Oliveira I.M.F."/>
        </authorList>
    </citation>
    <scope>NUCLEOTIDE SEQUENCE</scope>
    <source>
        <strain evidence="2">8QC2O2</strain>
    </source>
</reference>